<dbReference type="GO" id="GO:0000027">
    <property type="term" value="P:ribosomal large subunit assembly"/>
    <property type="evidence" value="ECO:0007669"/>
    <property type="project" value="TreeGrafter"/>
</dbReference>
<dbReference type="GO" id="GO:0000055">
    <property type="term" value="P:ribosomal large subunit export from nucleus"/>
    <property type="evidence" value="ECO:0007669"/>
    <property type="project" value="TreeGrafter"/>
</dbReference>
<dbReference type="GO" id="GO:0030687">
    <property type="term" value="C:preribosome, large subunit precursor"/>
    <property type="evidence" value="ECO:0007669"/>
    <property type="project" value="TreeGrafter"/>
</dbReference>
<dbReference type="InterPro" id="IPR025662">
    <property type="entry name" value="Sigma_54_int_dom_ATP-bd_1"/>
</dbReference>
<comment type="similarity">
    <text evidence="3">Belongs to the midasin family.</text>
</comment>
<evidence type="ECO:0000256" key="7">
    <source>
        <dbReference type="ARBA" id="ARBA00023186"/>
    </source>
</evidence>
<dbReference type="CDD" id="cd00009">
    <property type="entry name" value="AAA"/>
    <property type="match status" value="3"/>
</dbReference>
<dbReference type="FunFam" id="3.40.50.300:FF:000142">
    <property type="entry name" value="Midasin"/>
    <property type="match status" value="1"/>
</dbReference>
<gene>
    <name evidence="11" type="ORF">L484_013459</name>
</gene>
<comment type="subcellular location">
    <subcellularLocation>
        <location evidence="1">Nucleus</location>
        <location evidence="1">Nucleolus</location>
    </subcellularLocation>
    <subcellularLocation>
        <location evidence="2">Nucleus</location>
        <location evidence="2">Nucleoplasm</location>
    </subcellularLocation>
</comment>
<dbReference type="InterPro" id="IPR027417">
    <property type="entry name" value="P-loop_NTPase"/>
</dbReference>
<feature type="domain" description="AAA+ ATPase" evidence="10">
    <location>
        <begin position="1362"/>
        <end position="1602"/>
    </location>
</feature>
<evidence type="ECO:0000256" key="8">
    <source>
        <dbReference type="ARBA" id="ARBA00023242"/>
    </source>
</evidence>
<dbReference type="STRING" id="981085.W9QE31"/>
<dbReference type="Pfam" id="PF07728">
    <property type="entry name" value="AAA_5"/>
    <property type="match status" value="7"/>
</dbReference>
<evidence type="ECO:0000256" key="1">
    <source>
        <dbReference type="ARBA" id="ARBA00004604"/>
    </source>
</evidence>
<dbReference type="PANTHER" id="PTHR48103">
    <property type="entry name" value="MIDASIN-RELATED"/>
    <property type="match status" value="1"/>
</dbReference>
<evidence type="ECO:0000256" key="3">
    <source>
        <dbReference type="ARBA" id="ARBA00007188"/>
    </source>
</evidence>
<dbReference type="Pfam" id="PF17867">
    <property type="entry name" value="AAA_lid_7"/>
    <property type="match status" value="3"/>
</dbReference>
<evidence type="ECO:0000256" key="6">
    <source>
        <dbReference type="ARBA" id="ARBA00022840"/>
    </source>
</evidence>
<dbReference type="GO" id="GO:0005730">
    <property type="term" value="C:nucleolus"/>
    <property type="evidence" value="ECO:0007669"/>
    <property type="project" value="UniProtKB-SubCell"/>
</dbReference>
<dbReference type="GO" id="GO:0016887">
    <property type="term" value="F:ATP hydrolysis activity"/>
    <property type="evidence" value="ECO:0007669"/>
    <property type="project" value="InterPro"/>
</dbReference>
<evidence type="ECO:0000259" key="10">
    <source>
        <dbReference type="SMART" id="SM00382"/>
    </source>
</evidence>
<dbReference type="InterPro" id="IPR040848">
    <property type="entry name" value="AAA_lid_7"/>
</dbReference>
<keyword evidence="8" id="KW-0539">Nucleus</keyword>
<proteinExistence type="inferred from homology"/>
<feature type="domain" description="AAA+ ATPase" evidence="10">
    <location>
        <begin position="347"/>
        <end position="472"/>
    </location>
</feature>
<dbReference type="Pfam" id="PF17865">
    <property type="entry name" value="AAA_lid_5"/>
    <property type="match status" value="1"/>
</dbReference>
<dbReference type="FunFam" id="3.40.50.300:FF:001368">
    <property type="entry name" value="Midasin"/>
    <property type="match status" value="1"/>
</dbReference>
<name>W9QE31_9ROSA</name>
<dbReference type="EMBL" id="KE343446">
    <property type="protein sequence ID" value="EXB29685.1"/>
    <property type="molecule type" value="Genomic_DNA"/>
</dbReference>
<dbReference type="PROSITE" id="PS00675">
    <property type="entry name" value="SIGMA54_INTERACT_1"/>
    <property type="match status" value="1"/>
</dbReference>
<dbReference type="SMART" id="SM00382">
    <property type="entry name" value="AAA"/>
    <property type="match status" value="5"/>
</dbReference>
<keyword evidence="12" id="KW-1185">Reference proteome</keyword>
<dbReference type="GO" id="GO:0005654">
    <property type="term" value="C:nucleoplasm"/>
    <property type="evidence" value="ECO:0007669"/>
    <property type="project" value="UniProtKB-SubCell"/>
</dbReference>
<dbReference type="PANTHER" id="PTHR48103:SF2">
    <property type="entry name" value="MIDASIN"/>
    <property type="match status" value="1"/>
</dbReference>
<reference evidence="12" key="1">
    <citation type="submission" date="2013-01" db="EMBL/GenBank/DDBJ databases">
        <title>Draft Genome Sequence of a Mulberry Tree, Morus notabilis C.K. Schneid.</title>
        <authorList>
            <person name="He N."/>
            <person name="Zhao S."/>
        </authorList>
    </citation>
    <scope>NUCLEOTIDE SEQUENCE</scope>
</reference>
<dbReference type="InterPro" id="IPR003593">
    <property type="entry name" value="AAA+_ATPase"/>
</dbReference>
<dbReference type="Gene3D" id="3.40.50.300">
    <property type="entry name" value="P-loop containing nucleotide triphosphate hydrolases"/>
    <property type="match status" value="7"/>
</dbReference>
<dbReference type="FunFam" id="3.40.50.300:FF:001861">
    <property type="entry name" value="Midasin"/>
    <property type="match status" value="1"/>
</dbReference>
<keyword evidence="5" id="KW-0547">Nucleotide-binding</keyword>
<evidence type="ECO:0000256" key="9">
    <source>
        <dbReference type="ARBA" id="ARBA00077000"/>
    </source>
</evidence>
<sequence length="3049" mass="346504">MAGATEDEDGVVEKLAEAFLLLNYTVPLMGCFRPIARRIVDKAVELLRFVPNLRSNSDDAMEEVHKDYWILVNDSVFEYYSREKMGLDLHEHACLAFCRALHLAPFLLWSVLSYFEFAPAPFQRVLTGQAISDPCVKFWGCFLRKPLPLAPVGHRLLSAVRTSYCLLLMASETFTKLWDWSCFLDLVKQYKNPDSCSCTETVEIVSDIKWCGLQIVSVVLRLSDRAIENLGVKCKESKTEESKDALLCFSRWEKFLQDVSLEKAGWYIESSRQNESASCSGSCDFDQRICVQSSSFDSQHISSPQFRLEPPIRSQRLAWDRVSSGNPFVLTSAVKRSFETVRLAVIQKWPVLLYGPSGSGKSSLISKFAQDSGKQVVSISMDDQIDGKTLIGSYVSTEQPGEFKWQLGSLSQAVLCGYWVVFEDIDKAPSDVHSIILPLLEGVSSLVTGHGEEIRVAEGFRLFSTITTSKLEISSSIQGGNSLSVFWRRVMVGPPSVEDLKDIVKASYPSLEPIVEKLIETFDRVKSAPLDQLAGFHRGNSDSAGYLSRFSLRDLLKWCKRIAGLGFSFVGNSLSADECHCIYQEAVDIFAAFSTSIENRLTIRKEIARLWAVPPAIGETLYPANKPIIQSRAKRKSFVEIRSSLHLLERLAASVKYNESVLMVGETGTGKTTLVQDLALRLGQKLTVLNLSQQSDIADLLGGFKPMDAQLICVPLYKEFEDLFKKTFSLKANSDFLSRLQKHYAEKKWKSLLSGFQKGVDFFQKSVQKGLAESGKKRKKPLDEERIKSWENFSGNLETARAQVVAASGIIFSFVEGAFINALKNGEWILLDEVNLASPEILQRVIGVLEGDNGSLCLAERGDVNCIYRHPNFRLFACMNPATDAGKRDLPFSLRSRFTEYFVDDVLDDEDLTLFVNKFLGDNKSAKESVSKIVCFYKAAKKNAEERLQDGANQKPQYSLRSLYRALEYTRKAENNFGFRREIYDGSKVSQRAMYDGFCMFFQTLLDRPSAKIMDQMILSYLLGGKGPHHVPFDDYLPSKSDADADEFTKNYILTKSVRENLRNVARAILIRRYPVLLQGPTSSGKTSLVRYLAALTGHKFFRINNHEHTDLQEYLGTYITDASGKLVFHEGVLVRAVRKGYWIVLDELNLAPSDVLEALNRLLDDNRELFVPELQETILAHDNFMLFATQNPPTIYGGRKMLSRAFRNRFVEIHVDDILEDELSTIIEKRCRIPGSYAKKMVDVMKELQLNRQRSKVFAGKHGYITPRDLFRWADRFTKLGGSSPDDLARDGYYLLAERLREEGEKSVVREVLEKHLRVKLVENDLYKISDGVEDTTGSGSITWTKSMQRLYFLVERCHSAKEPVLLVGETGGGKTTVCQLLSSRLKSKLHILNCHQYTETSDFLGGFYPVRERSTLMSEFEEKINEMKALIKLDPFYSSNPDSTISSDIGQASSTLTVLQEMIKKYKQDLIPRTGLSHENMIKDLEIVINKLYELHQKWQTIFMWQDGPLVHAMKGGDLFLVDEISLADDSVIERMNSVLETERTLSLAEKGGSKLERIVANDEFLLLATMNPGGDFGKKELSPALRNRFTEIWVPPVCDLNELRCIALQRLSSSKLTGIVDPMLSFWEWFSHLQTGKVLTVRDLLSWVDFVNVTEGKLGVKYACLHGLFLVLLDGLSLGTGISKTEAGELRKRCLSFILEKMKVDDANAVSSKLSRLQNYGWPDFDTTEDVSSGDEVQCGNMFYPFDIQKGPLSPSADVQKSLHFKFLAPTTHRNAQRVLRAMQLPKPVLLEGSPGVGKTSLIVALGEYFQHRVVRINLSEQTDIMDLLGSDLPVESDDGMKFAWSDGILLQALKEGCWVLLDELNLAPQSGLNAILDHRAEVFIPEIGRTFKCPPSFRIFACQNPTYQGCGRKGLPKSFLNRFAKVYVDELVDDDYKFICRSCFPSIPGDVLDKLISFNKRLYEDTMLYHKFAQEGSPWEFNLRDVIRSCEIIKGASDKTKEYCFLNLVYVQRMRTEADRRQVIHLYEQTFGVKPCLNPYPRVQVDPRYLIVGNTAIERNRIQSSKVQSSSLKILPGIRQSLEAAAQCIEHQWLCILVGPASSGKTSLIRLLAELTGNVLNELHLSSGTDISEILGCFEQFNAIRNFRSVVAQMQCYINEYCYSKRDFASESFITKWFAFSSSINDDFLSCFTSRNIEARKRFITSLTLLKEIIGQLELILERNKTALSWSDEELDRAKRTIDRATRTIDKLLEGHKKGSFSAKFEWVAGLLVNAVERGEWIVLENANCCNPTVLDRINSLVEPSGSITLNECGIVDGKPVILHPHPNFRMFLTVNPSYGEVSRAMRNRGVEIFLMQPCWLPDESSGFTCDEFELKDVNRFLILSGIPTDSMVQAMSRAHVYARKECLHFNVSITYLELSRWVQLFQQLIMNGNQPIWSLQTSWEHIYLSSFGEADGGSIVSHAKDAYLSVTGLFESCMLLASSLCLPGGWPKPLKLRDFVLYSRECTVKQNCMYLDYLVAQCASYGLRGKRCNIHPNSAASENIEPCLMDVKMLCQYMFPSDPKLPTSNFWESFDFEVAKKKLLFAASWTIEQAPETDLRLYLLWFNNFSPKFQLLSQFSDLIEKIMDHPIWKDMTRRYNELLAKLDDSKKLPIPMLSIELVDEIFTDDEKKKLLCNAINCVHPLKLTYKQWDDEIEHAENNKEVPFKDMLRSLQMLEEDFLKKLVYPPVNLIESPLFHANLETYVNILEDHILFWNGVEKKFINVKKIKNPKEDLERLLIPWRSLLKNAAKLKHICPEAVHHLLEESKKNVEKVFTWRLHSEKSLLWAYGGHPVLPSSADLFYKQLQLLNFCELLWPTKTKSMICNKEKAESENPGDCLIEIVASSHPRLRILAVEGISKLPSITNEVNASQQLNEIYEEFKKCFELAKYNCKKIFQHNKLEVSDEHYPAFCSYTAEILCRKSGFYSWQDTLPLIDITSFYLDMELLQELSCALLVDSPKLNLVYPGFIKLILLGKKCTNSNTKSRMYLVNLGLIKFVLVQKK</sequence>
<organism evidence="11 12">
    <name type="scientific">Morus notabilis</name>
    <dbReference type="NCBI Taxonomy" id="981085"/>
    <lineage>
        <taxon>Eukaryota</taxon>
        <taxon>Viridiplantae</taxon>
        <taxon>Streptophyta</taxon>
        <taxon>Embryophyta</taxon>
        <taxon>Tracheophyta</taxon>
        <taxon>Spermatophyta</taxon>
        <taxon>Magnoliopsida</taxon>
        <taxon>eudicotyledons</taxon>
        <taxon>Gunneridae</taxon>
        <taxon>Pentapetalae</taxon>
        <taxon>rosids</taxon>
        <taxon>fabids</taxon>
        <taxon>Rosales</taxon>
        <taxon>Moraceae</taxon>
        <taxon>Moreae</taxon>
        <taxon>Morus</taxon>
    </lineage>
</organism>
<dbReference type="FunFam" id="3.40.50.300:FF:001384">
    <property type="entry name" value="Midasin"/>
    <property type="match status" value="1"/>
</dbReference>
<accession>W9QE31</accession>
<keyword evidence="7" id="KW-0143">Chaperone</keyword>
<evidence type="ECO:0000256" key="5">
    <source>
        <dbReference type="ARBA" id="ARBA00022741"/>
    </source>
</evidence>
<dbReference type="eggNOG" id="KOG1808">
    <property type="taxonomic scope" value="Eukaryota"/>
</dbReference>
<keyword evidence="6" id="KW-0067">ATP-binding</keyword>
<dbReference type="InterPro" id="IPR011704">
    <property type="entry name" value="ATPase_dyneun-rel_AAA"/>
</dbReference>
<dbReference type="GO" id="GO:0005524">
    <property type="term" value="F:ATP binding"/>
    <property type="evidence" value="ECO:0007669"/>
    <property type="project" value="UniProtKB-KW"/>
</dbReference>
<dbReference type="InterPro" id="IPR048617">
    <property type="entry name" value="MDN1_AAA_lid_4"/>
</dbReference>
<dbReference type="InterPro" id="IPR041190">
    <property type="entry name" value="Midasin_AAA_lid_5"/>
</dbReference>
<evidence type="ECO:0000313" key="11">
    <source>
        <dbReference type="EMBL" id="EXB29685.1"/>
    </source>
</evidence>
<dbReference type="Proteomes" id="UP000030645">
    <property type="component" value="Unassembled WGS sequence"/>
</dbReference>
<evidence type="ECO:0000256" key="2">
    <source>
        <dbReference type="ARBA" id="ARBA00004642"/>
    </source>
</evidence>
<dbReference type="Pfam" id="PF21108">
    <property type="entry name" value="MDN1_4th"/>
    <property type="match status" value="1"/>
</dbReference>
<protein>
    <recommendedName>
        <fullName evidence="4">Midasin</fullName>
    </recommendedName>
    <alternativeName>
        <fullName evidence="9">MIDAS-containing protein</fullName>
    </alternativeName>
</protein>
<dbReference type="FunFam" id="3.40.50.300:FF:000582">
    <property type="entry name" value="Midasin"/>
    <property type="match status" value="1"/>
</dbReference>
<dbReference type="SUPFAM" id="SSF52540">
    <property type="entry name" value="P-loop containing nucleoside triphosphate hydrolases"/>
    <property type="match status" value="6"/>
</dbReference>
<evidence type="ECO:0000313" key="12">
    <source>
        <dbReference type="Proteomes" id="UP000030645"/>
    </source>
</evidence>
<evidence type="ECO:0000256" key="4">
    <source>
        <dbReference type="ARBA" id="ARBA00017143"/>
    </source>
</evidence>
<feature type="domain" description="AAA+ ATPase" evidence="10">
    <location>
        <begin position="1788"/>
        <end position="1937"/>
    </location>
</feature>
<feature type="domain" description="AAA+ ATPase" evidence="10">
    <location>
        <begin position="657"/>
        <end position="872"/>
    </location>
</feature>
<feature type="domain" description="AAA+ ATPase" evidence="10">
    <location>
        <begin position="1072"/>
        <end position="1217"/>
    </location>
</feature>